<dbReference type="InterPro" id="IPR028082">
    <property type="entry name" value="Peripla_BP_I"/>
</dbReference>
<sequence>MKSVTIKDIAKVANVSYATVSRALSGSTEIGEETRERILKICRDMGYTANYVARSMVMKETKLLGLIVANIDNPFMSEMAYHIEMRAREHGYNLMLCNSAHDLNLERNVFELLVSRQVDGIILVPSNAESYTNLKPLISKVPTVFVSENLRDLPESYVSVDNYRGTHIGTEYLYSLGHRNILYFGQRKGSVTHQLRAEGFVDACRELGIEPNLFSSSYPLSSVQAGSQMAKQIFASPFPYTAIFAATDSLALGVFAAAEEAGIRIPEDVSLMGFDNILYADLPRIRLTTIEQPKKTMATAAVDILLEKITDETSGYSHRILTPTLIVRSSCRDIRQG</sequence>
<dbReference type="Pfam" id="PF13377">
    <property type="entry name" value="Peripla_BP_3"/>
    <property type="match status" value="1"/>
</dbReference>
<dbReference type="PROSITE" id="PS50932">
    <property type="entry name" value="HTH_LACI_2"/>
    <property type="match status" value="1"/>
</dbReference>
<dbReference type="SMART" id="SM00354">
    <property type="entry name" value="HTH_LACI"/>
    <property type="match status" value="1"/>
</dbReference>
<evidence type="ECO:0000259" key="4">
    <source>
        <dbReference type="PROSITE" id="PS50932"/>
    </source>
</evidence>
<evidence type="ECO:0000256" key="3">
    <source>
        <dbReference type="ARBA" id="ARBA00023163"/>
    </source>
</evidence>
<dbReference type="AlphaFoldDB" id="A0A644YQQ3"/>
<dbReference type="InterPro" id="IPR010982">
    <property type="entry name" value="Lambda_DNA-bd_dom_sf"/>
</dbReference>
<organism evidence="5">
    <name type="scientific">bioreactor metagenome</name>
    <dbReference type="NCBI Taxonomy" id="1076179"/>
    <lineage>
        <taxon>unclassified sequences</taxon>
        <taxon>metagenomes</taxon>
        <taxon>ecological metagenomes</taxon>
    </lineage>
</organism>
<dbReference type="GO" id="GO:0000976">
    <property type="term" value="F:transcription cis-regulatory region binding"/>
    <property type="evidence" value="ECO:0007669"/>
    <property type="project" value="TreeGrafter"/>
</dbReference>
<dbReference type="Gene3D" id="1.10.260.40">
    <property type="entry name" value="lambda repressor-like DNA-binding domains"/>
    <property type="match status" value="1"/>
</dbReference>
<dbReference type="CDD" id="cd06267">
    <property type="entry name" value="PBP1_LacI_sugar_binding-like"/>
    <property type="match status" value="1"/>
</dbReference>
<gene>
    <name evidence="5" type="primary">cytR_6</name>
    <name evidence="5" type="ORF">SDC9_74946</name>
</gene>
<dbReference type="InterPro" id="IPR046335">
    <property type="entry name" value="LacI/GalR-like_sensor"/>
</dbReference>
<proteinExistence type="predicted"/>
<dbReference type="PANTHER" id="PTHR30146">
    <property type="entry name" value="LACI-RELATED TRANSCRIPTIONAL REPRESSOR"/>
    <property type="match status" value="1"/>
</dbReference>
<name>A0A644YQQ3_9ZZZZ</name>
<dbReference type="CDD" id="cd01392">
    <property type="entry name" value="HTH_LacI"/>
    <property type="match status" value="1"/>
</dbReference>
<accession>A0A644YQQ3</accession>
<keyword evidence="1" id="KW-0805">Transcription regulation</keyword>
<dbReference type="SUPFAM" id="SSF47413">
    <property type="entry name" value="lambda repressor-like DNA-binding domains"/>
    <property type="match status" value="1"/>
</dbReference>
<keyword evidence="3" id="KW-0804">Transcription</keyword>
<dbReference type="GO" id="GO:0003700">
    <property type="term" value="F:DNA-binding transcription factor activity"/>
    <property type="evidence" value="ECO:0007669"/>
    <property type="project" value="TreeGrafter"/>
</dbReference>
<dbReference type="PROSITE" id="PS00356">
    <property type="entry name" value="HTH_LACI_1"/>
    <property type="match status" value="1"/>
</dbReference>
<feature type="domain" description="HTH lacI-type" evidence="4">
    <location>
        <begin position="4"/>
        <end position="58"/>
    </location>
</feature>
<evidence type="ECO:0000256" key="2">
    <source>
        <dbReference type="ARBA" id="ARBA00023125"/>
    </source>
</evidence>
<reference evidence="5" key="1">
    <citation type="submission" date="2019-08" db="EMBL/GenBank/DDBJ databases">
        <authorList>
            <person name="Kucharzyk K."/>
            <person name="Murdoch R.W."/>
            <person name="Higgins S."/>
            <person name="Loffler F."/>
        </authorList>
    </citation>
    <scope>NUCLEOTIDE SEQUENCE</scope>
</reference>
<dbReference type="Gene3D" id="3.40.50.2300">
    <property type="match status" value="2"/>
</dbReference>
<comment type="caution">
    <text evidence="5">The sequence shown here is derived from an EMBL/GenBank/DDBJ whole genome shotgun (WGS) entry which is preliminary data.</text>
</comment>
<dbReference type="Pfam" id="PF00356">
    <property type="entry name" value="LacI"/>
    <property type="match status" value="1"/>
</dbReference>
<dbReference type="SUPFAM" id="SSF53822">
    <property type="entry name" value="Periplasmic binding protein-like I"/>
    <property type="match status" value="1"/>
</dbReference>
<keyword evidence="2" id="KW-0238">DNA-binding</keyword>
<dbReference type="PANTHER" id="PTHR30146:SF109">
    <property type="entry name" value="HTH-TYPE TRANSCRIPTIONAL REGULATOR GALS"/>
    <property type="match status" value="1"/>
</dbReference>
<dbReference type="EMBL" id="VSSQ01005250">
    <property type="protein sequence ID" value="MPM28424.1"/>
    <property type="molecule type" value="Genomic_DNA"/>
</dbReference>
<protein>
    <submittedName>
        <fullName evidence="5">HTH-type transcriptional repressor CytR</fullName>
    </submittedName>
</protein>
<evidence type="ECO:0000256" key="1">
    <source>
        <dbReference type="ARBA" id="ARBA00023015"/>
    </source>
</evidence>
<evidence type="ECO:0000313" key="5">
    <source>
        <dbReference type="EMBL" id="MPM28424.1"/>
    </source>
</evidence>
<dbReference type="InterPro" id="IPR000843">
    <property type="entry name" value="HTH_LacI"/>
</dbReference>